<gene>
    <name evidence="1" type="ORF">GJU40_19135</name>
</gene>
<dbReference type="Proteomes" id="UP000448867">
    <property type="component" value="Unassembled WGS sequence"/>
</dbReference>
<dbReference type="OrthoDB" id="9996775at2"/>
<keyword evidence="2" id="KW-1185">Reference proteome</keyword>
<evidence type="ECO:0000313" key="2">
    <source>
        <dbReference type="Proteomes" id="UP000448867"/>
    </source>
</evidence>
<accession>A0A7X2LZ42</accession>
<organism evidence="1 2">
    <name type="scientific">Metabacillus lacus</name>
    <dbReference type="NCBI Taxonomy" id="1983721"/>
    <lineage>
        <taxon>Bacteria</taxon>
        <taxon>Bacillati</taxon>
        <taxon>Bacillota</taxon>
        <taxon>Bacilli</taxon>
        <taxon>Bacillales</taxon>
        <taxon>Bacillaceae</taxon>
        <taxon>Metabacillus</taxon>
    </lineage>
</organism>
<proteinExistence type="predicted"/>
<reference evidence="1 2" key="1">
    <citation type="submission" date="2019-11" db="EMBL/GenBank/DDBJ databases">
        <title>Bacillus lacus genome.</title>
        <authorList>
            <person name="Allen C.J."/>
            <person name="Newman J.D."/>
        </authorList>
    </citation>
    <scope>NUCLEOTIDE SEQUENCE [LARGE SCALE GENOMIC DNA]</scope>
    <source>
        <strain evidence="1 2">KCTC 33946</strain>
    </source>
</reference>
<protein>
    <submittedName>
        <fullName evidence="1">Uncharacterized protein</fullName>
    </submittedName>
</protein>
<dbReference type="AlphaFoldDB" id="A0A7X2LZ42"/>
<dbReference type="EMBL" id="WKKI01000071">
    <property type="protein sequence ID" value="MRX74240.1"/>
    <property type="molecule type" value="Genomic_DNA"/>
</dbReference>
<name>A0A7X2LZ42_9BACI</name>
<dbReference type="RefSeq" id="WP_154309695.1">
    <property type="nucleotide sequence ID" value="NZ_WKKI01000071.1"/>
</dbReference>
<evidence type="ECO:0000313" key="1">
    <source>
        <dbReference type="EMBL" id="MRX74240.1"/>
    </source>
</evidence>
<comment type="caution">
    <text evidence="1">The sequence shown here is derived from an EMBL/GenBank/DDBJ whole genome shotgun (WGS) entry which is preliminary data.</text>
</comment>
<sequence>MNKKEPSATKENLRAVGALDCWWNRTITYQVDLSKIRLLTVGFTGLPLSVKAPTVSAAETEEKKVSDNPIMKSLHSFKEITESVWDGLRKGRKRAQTHGMTLQTTSWRFSGWNSRYMEWHSEPLCAV</sequence>